<dbReference type="PATRIC" id="fig|1447256.3.peg.1287"/>
<gene>
    <name evidence="1" type="ORF">AA20_06600</name>
</gene>
<evidence type="ECO:0000313" key="1">
    <source>
        <dbReference type="EMBL" id="KLD99428.1"/>
    </source>
</evidence>
<evidence type="ECO:0000313" key="2">
    <source>
        <dbReference type="Proteomes" id="UP000035514"/>
    </source>
</evidence>
<dbReference type="RefSeq" id="WP_046996740.1">
    <property type="nucleotide sequence ID" value="NZ_JAIQ01000096.1"/>
</dbReference>
<dbReference type="Gene3D" id="3.40.50.1240">
    <property type="entry name" value="Phosphoglycerate mutase-like"/>
    <property type="match status" value="1"/>
</dbReference>
<accession>A0A0G9JYS3</accession>
<dbReference type="SUPFAM" id="SSF53254">
    <property type="entry name" value="Phosphoglycerate mutase-like"/>
    <property type="match status" value="1"/>
</dbReference>
<dbReference type="InterPro" id="IPR029033">
    <property type="entry name" value="His_PPase_superfam"/>
</dbReference>
<organism evidence="1 2">
    <name type="scientific">Aliarcobacter butzleri L348</name>
    <dbReference type="NCBI Taxonomy" id="1447256"/>
    <lineage>
        <taxon>Bacteria</taxon>
        <taxon>Pseudomonadati</taxon>
        <taxon>Campylobacterota</taxon>
        <taxon>Epsilonproteobacteria</taxon>
        <taxon>Campylobacterales</taxon>
        <taxon>Arcobacteraceae</taxon>
        <taxon>Aliarcobacter</taxon>
    </lineage>
</organism>
<dbReference type="InterPro" id="IPR013078">
    <property type="entry name" value="His_Pase_superF_clade-1"/>
</dbReference>
<reference evidence="1 2" key="1">
    <citation type="submission" date="2014-01" db="EMBL/GenBank/DDBJ databases">
        <title>Development of a Comparative Genomic Fingerprinting Assay for High Resolution Genotyping of Arcobacter butzleri.</title>
        <authorList>
            <person name="Webb A.L."/>
            <person name="Inglis G.D."/>
            <person name="Kruczkiewicz P."/>
            <person name="Selinger L.B."/>
            <person name="Taboada E.N."/>
        </authorList>
    </citation>
    <scope>NUCLEOTIDE SEQUENCE [LARGE SCALE GENOMIC DNA]</scope>
    <source>
        <strain evidence="1 2">L348</strain>
    </source>
</reference>
<dbReference type="AlphaFoldDB" id="A0A0G9JYS3"/>
<protein>
    <recommendedName>
        <fullName evidence="3">Phosphoglycerate mutase</fullName>
    </recommendedName>
</protein>
<dbReference type="Proteomes" id="UP000035514">
    <property type="component" value="Unassembled WGS sequence"/>
</dbReference>
<proteinExistence type="predicted"/>
<evidence type="ECO:0008006" key="3">
    <source>
        <dbReference type="Google" id="ProtNLM"/>
    </source>
</evidence>
<sequence length="174" mass="20922">MKTIYIIRHFKVKDSTNKRLNSNEFAHWIEEYDNFDLEYLNLNLPKFDKIYVSSQNRAIKTANYLKLDYEISDLLVEVEAFAFTKTKLRFSKSFWLVISRILWFFNFTKNETKKDTKNRAMKFVSKIENEKNETILIVSHGLYLKVLIGLLKKLDYKCNDDFNIKNGKLYKLYK</sequence>
<comment type="caution">
    <text evidence="1">The sequence shown here is derived from an EMBL/GenBank/DDBJ whole genome shotgun (WGS) entry which is preliminary data.</text>
</comment>
<dbReference type="CDD" id="cd07067">
    <property type="entry name" value="HP_PGM_like"/>
    <property type="match status" value="1"/>
</dbReference>
<dbReference type="EMBL" id="JAIQ01000096">
    <property type="protein sequence ID" value="KLD99428.1"/>
    <property type="molecule type" value="Genomic_DNA"/>
</dbReference>
<name>A0A0G9JYS3_9BACT</name>
<dbReference type="Pfam" id="PF00300">
    <property type="entry name" value="His_Phos_1"/>
    <property type="match status" value="1"/>
</dbReference>